<feature type="region of interest" description="Disordered" evidence="2">
    <location>
        <begin position="474"/>
        <end position="496"/>
    </location>
</feature>
<dbReference type="RefSeq" id="WP_270684747.1">
    <property type="nucleotide sequence ID" value="NZ_JAQFWQ010000016.1"/>
</dbReference>
<keyword evidence="5" id="KW-1185">Reference proteome</keyword>
<evidence type="ECO:0000313" key="5">
    <source>
        <dbReference type="Proteomes" id="UP001527866"/>
    </source>
</evidence>
<evidence type="ECO:0000259" key="3">
    <source>
        <dbReference type="Pfam" id="PF01557"/>
    </source>
</evidence>
<sequence length="496" mass="52263">MGNDPITALLGHRPGKVIAVHLNYASRAAQRGRTPAHPSYFLKTASSVTGPGTVARPEGTELLGFEGEIALVVGTAARDVPPDRAWAHVGWVTAADDLGLHDLRYADRGGNVRSKGGDGFTPLGPDLIPAERLDPERIGIRTWLDGALVQDDGGPGLIFPFGLLVADLSRLMTLEPGDVVLTGTPAGASVARPGQRVEVEAFSLDDPALTSGRLATDVTAGPALAPWGHPPRVDDAQRADAWGRVPEPVPTPEVRERLAAVAVATLSVQLRRRGLDEVSIDGVRPLVPGRRLVGLARTLRFVPYRKDLFAERGGGFNAQKRAFDTVGPGEVLVMEARGDASAGTLGDILALRAEVRGAAGVITDGAVRDAAAVASTGLPVFCAGHHPAVLGRRHVPWETDTVIACGGAAVRPGDVVVADDDGAVVIPPGLVGEVLEAAEAQEREEEFIAGMVRRGESVNGLYPLNTRWRQRYEAQVPDEEQAPDEAPDQAQDLEAD</sequence>
<dbReference type="Pfam" id="PF03737">
    <property type="entry name" value="RraA-like"/>
    <property type="match status" value="1"/>
</dbReference>
<evidence type="ECO:0000256" key="2">
    <source>
        <dbReference type="SAM" id="MobiDB-lite"/>
    </source>
</evidence>
<gene>
    <name evidence="4" type="ORF">O4J56_07895</name>
</gene>
<dbReference type="Gene3D" id="3.90.850.10">
    <property type="entry name" value="Fumarylacetoacetase-like, C-terminal domain"/>
    <property type="match status" value="1"/>
</dbReference>
<dbReference type="InterPro" id="IPR011234">
    <property type="entry name" value="Fumarylacetoacetase-like_C"/>
</dbReference>
<dbReference type="Pfam" id="PF01557">
    <property type="entry name" value="FAA_hydrolase"/>
    <property type="match status" value="1"/>
</dbReference>
<dbReference type="InterPro" id="IPR036704">
    <property type="entry name" value="RraA/RraA-like_sf"/>
</dbReference>
<dbReference type="CDD" id="cd16841">
    <property type="entry name" value="RraA_family"/>
    <property type="match status" value="1"/>
</dbReference>
<name>A0ABT4U0U5_9ACTN</name>
<dbReference type="GO" id="GO:0016787">
    <property type="term" value="F:hydrolase activity"/>
    <property type="evidence" value="ECO:0007669"/>
    <property type="project" value="UniProtKB-KW"/>
</dbReference>
<dbReference type="NCBIfam" id="NF009399">
    <property type="entry name" value="PRK12764.1"/>
    <property type="match status" value="1"/>
</dbReference>
<dbReference type="InterPro" id="IPR005493">
    <property type="entry name" value="RraA/RraA-like"/>
</dbReference>
<dbReference type="Gene3D" id="3.50.30.40">
    <property type="entry name" value="Ribonuclease E inhibitor RraA/RraA-like"/>
    <property type="match status" value="1"/>
</dbReference>
<accession>A0ABT4U0U5</accession>
<protein>
    <submittedName>
        <fullName evidence="4">Fumarylacetoacetate hydrolase family protein</fullName>
    </submittedName>
</protein>
<evidence type="ECO:0000256" key="1">
    <source>
        <dbReference type="ARBA" id="ARBA00022723"/>
    </source>
</evidence>
<feature type="compositionally biased region" description="Acidic residues" evidence="2">
    <location>
        <begin position="476"/>
        <end position="496"/>
    </location>
</feature>
<dbReference type="SUPFAM" id="SSF56529">
    <property type="entry name" value="FAH"/>
    <property type="match status" value="1"/>
</dbReference>
<dbReference type="PANTHER" id="PTHR11820:SF112">
    <property type="entry name" value="FUMARYLACETOACETATE HYDROLASE FAMILY PROTEIN (AFU_ORTHOLOGUE AFUA_1G02370)-RELATED"/>
    <property type="match status" value="1"/>
</dbReference>
<feature type="domain" description="Fumarylacetoacetase-like C-terminal" evidence="3">
    <location>
        <begin position="16"/>
        <end position="201"/>
    </location>
</feature>
<dbReference type="InterPro" id="IPR036663">
    <property type="entry name" value="Fumarylacetoacetase_C_sf"/>
</dbReference>
<organism evidence="4 5">
    <name type="scientific">Nocardiopsis endophytica</name>
    <dbReference type="NCBI Taxonomy" id="3018445"/>
    <lineage>
        <taxon>Bacteria</taxon>
        <taxon>Bacillati</taxon>
        <taxon>Actinomycetota</taxon>
        <taxon>Actinomycetes</taxon>
        <taxon>Streptosporangiales</taxon>
        <taxon>Nocardiopsidaceae</taxon>
        <taxon>Nocardiopsis</taxon>
    </lineage>
</organism>
<dbReference type="SUPFAM" id="SSF89562">
    <property type="entry name" value="RraA-like"/>
    <property type="match status" value="1"/>
</dbReference>
<dbReference type="Proteomes" id="UP001527866">
    <property type="component" value="Unassembled WGS sequence"/>
</dbReference>
<keyword evidence="1" id="KW-0479">Metal-binding</keyword>
<evidence type="ECO:0000313" key="4">
    <source>
        <dbReference type="EMBL" id="MDA2810555.1"/>
    </source>
</evidence>
<dbReference type="PANTHER" id="PTHR11820">
    <property type="entry name" value="ACYLPYRUVASE"/>
    <property type="match status" value="1"/>
</dbReference>
<comment type="caution">
    <text evidence="4">The sequence shown here is derived from an EMBL/GenBank/DDBJ whole genome shotgun (WGS) entry which is preliminary data.</text>
</comment>
<keyword evidence="4" id="KW-0378">Hydrolase</keyword>
<reference evidence="4 5" key="1">
    <citation type="submission" date="2023-01" db="EMBL/GenBank/DDBJ databases">
        <title>Draft genome sequence of Nocardiopsis sp. RSe5-2 isolated from halophytes.</title>
        <authorList>
            <person name="Duangmal K."/>
            <person name="Chantavorakit T."/>
        </authorList>
    </citation>
    <scope>NUCLEOTIDE SEQUENCE [LARGE SCALE GENOMIC DNA]</scope>
    <source>
        <strain evidence="4 5">RSe5-2</strain>
    </source>
</reference>
<dbReference type="EMBL" id="JAQFWQ010000016">
    <property type="protein sequence ID" value="MDA2810555.1"/>
    <property type="molecule type" value="Genomic_DNA"/>
</dbReference>
<proteinExistence type="predicted"/>
<dbReference type="NCBIfam" id="NF006093">
    <property type="entry name" value="PRK08245.1"/>
    <property type="match status" value="1"/>
</dbReference>